<accession>A0A0A9H239</accession>
<reference evidence="1" key="1">
    <citation type="submission" date="2014-09" db="EMBL/GenBank/DDBJ databases">
        <authorList>
            <person name="Magalhaes I.L.F."/>
            <person name="Oliveira U."/>
            <person name="Santos F.R."/>
            <person name="Vidigal T.H.D.A."/>
            <person name="Brescovit A.D."/>
            <person name="Santos A.J."/>
        </authorList>
    </citation>
    <scope>NUCLEOTIDE SEQUENCE</scope>
    <source>
        <tissue evidence="1">Shoot tissue taken approximately 20 cm above the soil surface</tissue>
    </source>
</reference>
<organism evidence="1">
    <name type="scientific">Arundo donax</name>
    <name type="common">Giant reed</name>
    <name type="synonym">Donax arundinaceus</name>
    <dbReference type="NCBI Taxonomy" id="35708"/>
    <lineage>
        <taxon>Eukaryota</taxon>
        <taxon>Viridiplantae</taxon>
        <taxon>Streptophyta</taxon>
        <taxon>Embryophyta</taxon>
        <taxon>Tracheophyta</taxon>
        <taxon>Spermatophyta</taxon>
        <taxon>Magnoliopsida</taxon>
        <taxon>Liliopsida</taxon>
        <taxon>Poales</taxon>
        <taxon>Poaceae</taxon>
        <taxon>PACMAD clade</taxon>
        <taxon>Arundinoideae</taxon>
        <taxon>Arundineae</taxon>
        <taxon>Arundo</taxon>
    </lineage>
</organism>
<proteinExistence type="predicted"/>
<sequence>MTCNRERLGSET</sequence>
<protein>
    <submittedName>
        <fullName evidence="1">Uncharacterized protein</fullName>
    </submittedName>
</protein>
<name>A0A0A9H239_ARUDO</name>
<reference evidence="1" key="2">
    <citation type="journal article" date="2015" name="Data Brief">
        <title>Shoot transcriptome of the giant reed, Arundo donax.</title>
        <authorList>
            <person name="Barrero R.A."/>
            <person name="Guerrero F.D."/>
            <person name="Moolhuijzen P."/>
            <person name="Goolsby J.A."/>
            <person name="Tidwell J."/>
            <person name="Bellgard S.E."/>
            <person name="Bellgard M.I."/>
        </authorList>
    </citation>
    <scope>NUCLEOTIDE SEQUENCE</scope>
    <source>
        <tissue evidence="1">Shoot tissue taken approximately 20 cm above the soil surface</tissue>
    </source>
</reference>
<dbReference type="EMBL" id="GBRH01170968">
    <property type="protein sequence ID" value="JAE26928.1"/>
    <property type="molecule type" value="Transcribed_RNA"/>
</dbReference>
<evidence type="ECO:0000313" key="1">
    <source>
        <dbReference type="EMBL" id="JAE26928.1"/>
    </source>
</evidence>